<keyword evidence="2" id="KW-1185">Reference proteome</keyword>
<sequence>MLKRNKLFLCAACILLVIFFICLIIVQLQNANRPKADPQKIYQAIKQSASITAEYNGKTTSLNQEEISTFKEMITGMLDKKNFPSIAMNEDHIKTNLKFTLDSDYYVYVAESKDLLFLFRLDMQQYAISLTEDQYQKILSFTEE</sequence>
<dbReference type="EMBL" id="PDYG01000086">
    <property type="protein sequence ID" value="PHU37060.1"/>
    <property type="molecule type" value="Genomic_DNA"/>
</dbReference>
<reference evidence="1 2" key="2">
    <citation type="submission" date="2017-10" db="EMBL/GenBank/DDBJ databases">
        <authorList>
            <person name="Banno H."/>
            <person name="Chua N.-H."/>
        </authorList>
    </citation>
    <scope>NUCLEOTIDE SEQUENCE [LARGE SCALE GENOMIC DNA]</scope>
    <source>
        <strain evidence="1 2">JK623</strain>
    </source>
</reference>
<protein>
    <submittedName>
        <fullName evidence="1">Uncharacterized protein</fullName>
    </submittedName>
</protein>
<name>A0A2G3E1N5_9FIRM</name>
<gene>
    <name evidence="1" type="ORF">CSX02_09920</name>
</gene>
<organism evidence="1 2">
    <name type="scientific">Agathobacter ruminis</name>
    <dbReference type="NCBI Taxonomy" id="1712665"/>
    <lineage>
        <taxon>Bacteria</taxon>
        <taxon>Bacillati</taxon>
        <taxon>Bacillota</taxon>
        <taxon>Clostridia</taxon>
        <taxon>Lachnospirales</taxon>
        <taxon>Lachnospiraceae</taxon>
        <taxon>Agathobacter</taxon>
    </lineage>
</organism>
<dbReference type="RefSeq" id="WP_099386581.1">
    <property type="nucleotide sequence ID" value="NZ_JANSWH010000087.1"/>
</dbReference>
<comment type="caution">
    <text evidence="1">The sequence shown here is derived from an EMBL/GenBank/DDBJ whole genome shotgun (WGS) entry which is preliminary data.</text>
</comment>
<reference evidence="1 2" key="1">
    <citation type="submission" date="2017-10" db="EMBL/GenBank/DDBJ databases">
        <title>Resolving the taxonomy of Roseburia spp., Eubacterium rectale and Agathobacter spp. through phylogenomic analysis.</title>
        <authorList>
            <person name="Sheridan P.O."/>
            <person name="Walker A.W."/>
            <person name="Duncan S.H."/>
            <person name="Scott K.P."/>
            <person name="Toole P.W.O."/>
            <person name="Luis P."/>
            <person name="Flint H.J."/>
        </authorList>
    </citation>
    <scope>NUCLEOTIDE SEQUENCE [LARGE SCALE GENOMIC DNA]</scope>
    <source>
        <strain evidence="1 2">JK623</strain>
    </source>
</reference>
<accession>A0A2G3E1N5</accession>
<evidence type="ECO:0000313" key="1">
    <source>
        <dbReference type="EMBL" id="PHU37060.1"/>
    </source>
</evidence>
<proteinExistence type="predicted"/>
<dbReference type="AlphaFoldDB" id="A0A2G3E1N5"/>
<evidence type="ECO:0000313" key="2">
    <source>
        <dbReference type="Proteomes" id="UP000224563"/>
    </source>
</evidence>
<dbReference type="Proteomes" id="UP000224563">
    <property type="component" value="Unassembled WGS sequence"/>
</dbReference>